<dbReference type="EMBL" id="LNQR01000067">
    <property type="protein sequence ID" value="KWT84950.1"/>
    <property type="molecule type" value="Genomic_DNA"/>
</dbReference>
<gene>
    <name evidence="6" type="ORF">ASN18_1880</name>
</gene>
<dbReference type="InterPro" id="IPR051813">
    <property type="entry name" value="HepT_RNase_toxin"/>
</dbReference>
<accession>A0ABR5SEN5</accession>
<evidence type="ECO:0000256" key="3">
    <source>
        <dbReference type="ARBA" id="ARBA00022722"/>
    </source>
</evidence>
<evidence type="ECO:0000256" key="5">
    <source>
        <dbReference type="ARBA" id="ARBA00022801"/>
    </source>
</evidence>
<keyword evidence="1" id="KW-0597">Phosphoprotein</keyword>
<evidence type="ECO:0008006" key="8">
    <source>
        <dbReference type="Google" id="ProtNLM"/>
    </source>
</evidence>
<evidence type="ECO:0000256" key="2">
    <source>
        <dbReference type="ARBA" id="ARBA00022649"/>
    </source>
</evidence>
<organism evidence="6 7">
    <name type="scientific">Candidatus Magnetominusculus xianensis</name>
    <dbReference type="NCBI Taxonomy" id="1748249"/>
    <lineage>
        <taxon>Bacteria</taxon>
        <taxon>Pseudomonadati</taxon>
        <taxon>Nitrospirota</taxon>
        <taxon>Nitrospiria</taxon>
        <taxon>Nitrospirales</taxon>
        <taxon>Nitrospiraceae</taxon>
        <taxon>Candidatus Magnetominusculus</taxon>
    </lineage>
</organism>
<evidence type="ECO:0000313" key="6">
    <source>
        <dbReference type="EMBL" id="KWT84950.1"/>
    </source>
</evidence>
<evidence type="ECO:0000256" key="4">
    <source>
        <dbReference type="ARBA" id="ARBA00022741"/>
    </source>
</evidence>
<reference evidence="6 7" key="1">
    <citation type="submission" date="2015-11" db="EMBL/GenBank/DDBJ databases">
        <authorList>
            <person name="Lin W."/>
        </authorList>
    </citation>
    <scope>NUCLEOTIDE SEQUENCE [LARGE SCALE GENOMIC DNA]</scope>
    <source>
        <strain evidence="6 7">HCH-1</strain>
    </source>
</reference>
<dbReference type="Pfam" id="PF01934">
    <property type="entry name" value="HepT-like"/>
    <property type="match status" value="1"/>
</dbReference>
<keyword evidence="2" id="KW-1277">Toxin-antitoxin system</keyword>
<evidence type="ECO:0000256" key="1">
    <source>
        <dbReference type="ARBA" id="ARBA00022553"/>
    </source>
</evidence>
<name>A0ABR5SEN5_9BACT</name>
<dbReference type="RefSeq" id="WP_085052494.1">
    <property type="nucleotide sequence ID" value="NZ_LNQR01000067.1"/>
</dbReference>
<dbReference type="InterPro" id="IPR008201">
    <property type="entry name" value="HepT-like"/>
</dbReference>
<dbReference type="PANTHER" id="PTHR34139">
    <property type="entry name" value="UPF0331 PROTEIN MJ0127"/>
    <property type="match status" value="1"/>
</dbReference>
<comment type="caution">
    <text evidence="6">The sequence shown here is derived from an EMBL/GenBank/DDBJ whole genome shotgun (WGS) entry which is preliminary data.</text>
</comment>
<keyword evidence="7" id="KW-1185">Reference proteome</keyword>
<protein>
    <recommendedName>
        <fullName evidence="8">DUF86 domain-containing protein</fullName>
    </recommendedName>
</protein>
<evidence type="ECO:0000313" key="7">
    <source>
        <dbReference type="Proteomes" id="UP000060487"/>
    </source>
</evidence>
<proteinExistence type="predicted"/>
<sequence>MRNVALYLKDILESIEFIEQFTFGMGLEEFRKDVKTSDAVIKRFENIGEAAKKIPDEIKSLHPEIPWKEMAGMRDKLVHVYFGVKHELVWVAVKNRLPLIKPLLNKIFDELPNDH</sequence>
<keyword evidence="4" id="KW-0547">Nucleotide-binding</keyword>
<keyword evidence="5" id="KW-0378">Hydrolase</keyword>
<keyword evidence="3" id="KW-0540">Nuclease</keyword>
<dbReference type="Proteomes" id="UP000060487">
    <property type="component" value="Unassembled WGS sequence"/>
</dbReference>
<dbReference type="PANTHER" id="PTHR34139:SF1">
    <property type="entry name" value="RNASE MJ1380-RELATED"/>
    <property type="match status" value="1"/>
</dbReference>